<dbReference type="EMBL" id="JAEMUK010000078">
    <property type="protein sequence ID" value="MBJ7544193.1"/>
    <property type="molecule type" value="Genomic_DNA"/>
</dbReference>
<evidence type="ECO:0000256" key="6">
    <source>
        <dbReference type="ARBA" id="ARBA00022723"/>
    </source>
</evidence>
<organism evidence="12 13">
    <name type="scientific">Rhodomicrobium udaipurense</name>
    <dbReference type="NCBI Taxonomy" id="1202716"/>
    <lineage>
        <taxon>Bacteria</taxon>
        <taxon>Pseudomonadati</taxon>
        <taxon>Pseudomonadota</taxon>
        <taxon>Alphaproteobacteria</taxon>
        <taxon>Hyphomicrobiales</taxon>
        <taxon>Hyphomicrobiaceae</taxon>
        <taxon>Rhodomicrobium</taxon>
    </lineage>
</organism>
<dbReference type="GO" id="GO:0005737">
    <property type="term" value="C:cytoplasm"/>
    <property type="evidence" value="ECO:0007669"/>
    <property type="project" value="UniProtKB-SubCell"/>
</dbReference>
<keyword evidence="8 11" id="KW-0805">Transcription regulation</keyword>
<dbReference type="NCBIfam" id="NF045677">
    <property type="entry name" value="FeRespRegIrr"/>
    <property type="match status" value="1"/>
</dbReference>
<dbReference type="InterPro" id="IPR002481">
    <property type="entry name" value="FUR"/>
</dbReference>
<keyword evidence="6 11" id="KW-0479">Metal-binding</keyword>
<evidence type="ECO:0000313" key="12">
    <source>
        <dbReference type="EMBL" id="MBJ7544193.1"/>
    </source>
</evidence>
<evidence type="ECO:0000256" key="10">
    <source>
        <dbReference type="ARBA" id="ARBA00023163"/>
    </source>
</evidence>
<dbReference type="PANTHER" id="PTHR33202:SF7">
    <property type="entry name" value="FERRIC UPTAKE REGULATION PROTEIN"/>
    <property type="match status" value="1"/>
</dbReference>
<evidence type="ECO:0000256" key="1">
    <source>
        <dbReference type="ARBA" id="ARBA00004496"/>
    </source>
</evidence>
<dbReference type="InterPro" id="IPR036388">
    <property type="entry name" value="WH-like_DNA-bd_sf"/>
</dbReference>
<dbReference type="GO" id="GO:0000976">
    <property type="term" value="F:transcription cis-regulatory region binding"/>
    <property type="evidence" value="ECO:0007669"/>
    <property type="project" value="TreeGrafter"/>
</dbReference>
<comment type="similarity">
    <text evidence="2 11">Belongs to the Fur family.</text>
</comment>
<proteinExistence type="inferred from homology"/>
<sequence length="148" mass="17003">MYLPEEVRVTDSREATCRVEAKLRDAGLRPTRQRIDLAKLLFKEKDRHVTAEELHAEAVSNKMAVSLATVYNTLKQLTECGLLREVAIEGSKNYFHTKISDHQHFYFEEEGRLVDLEPENEVTVTVPKLPEGMKVARIDVLIRLVKAR</sequence>
<evidence type="ECO:0000256" key="7">
    <source>
        <dbReference type="ARBA" id="ARBA00022833"/>
    </source>
</evidence>
<keyword evidence="7 11" id="KW-0862">Zinc</keyword>
<comment type="subcellular location">
    <subcellularLocation>
        <location evidence="1 11">Cytoplasm</location>
    </subcellularLocation>
</comment>
<dbReference type="SUPFAM" id="SSF46785">
    <property type="entry name" value="Winged helix' DNA-binding domain"/>
    <property type="match status" value="1"/>
</dbReference>
<evidence type="ECO:0000313" key="13">
    <source>
        <dbReference type="Proteomes" id="UP000623250"/>
    </source>
</evidence>
<protein>
    <recommendedName>
        <fullName evidence="3 11">Ferric uptake regulation protein</fullName>
    </recommendedName>
</protein>
<dbReference type="GO" id="GO:1900376">
    <property type="term" value="P:regulation of secondary metabolite biosynthetic process"/>
    <property type="evidence" value="ECO:0007669"/>
    <property type="project" value="TreeGrafter"/>
</dbReference>
<gene>
    <name evidence="11" type="primary">fur</name>
    <name evidence="12" type="ORF">JDN41_11625</name>
</gene>
<keyword evidence="10 11" id="KW-0804">Transcription</keyword>
<evidence type="ECO:0000256" key="4">
    <source>
        <dbReference type="ARBA" id="ARBA00022490"/>
    </source>
</evidence>
<evidence type="ECO:0000256" key="2">
    <source>
        <dbReference type="ARBA" id="ARBA00007957"/>
    </source>
</evidence>
<keyword evidence="4 11" id="KW-0963">Cytoplasm</keyword>
<dbReference type="RefSeq" id="WP_037233119.1">
    <property type="nucleotide sequence ID" value="NZ_JAEMUK010000078.1"/>
</dbReference>
<dbReference type="Gene3D" id="1.10.10.10">
    <property type="entry name" value="Winged helix-like DNA-binding domain superfamily/Winged helix DNA-binding domain"/>
    <property type="match status" value="1"/>
</dbReference>
<dbReference type="GO" id="GO:0003700">
    <property type="term" value="F:DNA-binding transcription factor activity"/>
    <property type="evidence" value="ECO:0007669"/>
    <property type="project" value="UniProtKB-UniRule"/>
</dbReference>
<evidence type="ECO:0000256" key="8">
    <source>
        <dbReference type="ARBA" id="ARBA00023015"/>
    </source>
</evidence>
<dbReference type="FunFam" id="1.10.10.10:FF:000007">
    <property type="entry name" value="Ferric uptake regulation protein"/>
    <property type="match status" value="1"/>
</dbReference>
<keyword evidence="9 11" id="KW-0238">DNA-binding</keyword>
<dbReference type="GO" id="GO:0008270">
    <property type="term" value="F:zinc ion binding"/>
    <property type="evidence" value="ECO:0007669"/>
    <property type="project" value="TreeGrafter"/>
</dbReference>
<dbReference type="AlphaFoldDB" id="A0A8I1GGB4"/>
<dbReference type="NCBIfam" id="NF045678">
    <property type="entry name" value="TransRegIrrA"/>
    <property type="match status" value="1"/>
</dbReference>
<name>A0A8I1GGB4_9HYPH</name>
<accession>A0A8I1GGB4</accession>
<evidence type="ECO:0000256" key="5">
    <source>
        <dbReference type="ARBA" id="ARBA00022491"/>
    </source>
</evidence>
<dbReference type="PANTHER" id="PTHR33202">
    <property type="entry name" value="ZINC UPTAKE REGULATION PROTEIN"/>
    <property type="match status" value="1"/>
</dbReference>
<reference evidence="12 13" key="1">
    <citation type="submission" date="2020-12" db="EMBL/GenBank/DDBJ databases">
        <title>Revised draft genomes of Rhodomicrobium vannielii ATCC 17100 and Rhodomicrobium udaipurense JA643.</title>
        <authorList>
            <person name="Conners E.M."/>
            <person name="Davenport E.J."/>
            <person name="Bose A."/>
        </authorList>
    </citation>
    <scope>NUCLEOTIDE SEQUENCE [LARGE SCALE GENOMIC DNA]</scope>
    <source>
        <strain evidence="12 13">JA643</strain>
    </source>
</reference>
<dbReference type="InterPro" id="IPR036390">
    <property type="entry name" value="WH_DNA-bd_sf"/>
</dbReference>
<dbReference type="CDD" id="cd07153">
    <property type="entry name" value="Fur_like"/>
    <property type="match status" value="1"/>
</dbReference>
<dbReference type="Proteomes" id="UP000623250">
    <property type="component" value="Unassembled WGS sequence"/>
</dbReference>
<comment type="caution">
    <text evidence="12">The sequence shown here is derived from an EMBL/GenBank/DDBJ whole genome shotgun (WGS) entry which is preliminary data.</text>
</comment>
<dbReference type="GO" id="GO:0045892">
    <property type="term" value="P:negative regulation of DNA-templated transcription"/>
    <property type="evidence" value="ECO:0007669"/>
    <property type="project" value="TreeGrafter"/>
</dbReference>
<comment type="subunit">
    <text evidence="11">Homodimer.</text>
</comment>
<keyword evidence="13" id="KW-1185">Reference proteome</keyword>
<dbReference type="Pfam" id="PF01475">
    <property type="entry name" value="FUR"/>
    <property type="match status" value="1"/>
</dbReference>
<keyword evidence="5 11" id="KW-0678">Repressor</keyword>
<evidence type="ECO:0000256" key="9">
    <source>
        <dbReference type="ARBA" id="ARBA00023125"/>
    </source>
</evidence>
<evidence type="ECO:0000256" key="11">
    <source>
        <dbReference type="RuleBase" id="RU364037"/>
    </source>
</evidence>
<evidence type="ECO:0000256" key="3">
    <source>
        <dbReference type="ARBA" id="ARBA00020910"/>
    </source>
</evidence>
<keyword evidence="11" id="KW-0408">Iron</keyword>